<evidence type="ECO:0000313" key="3">
    <source>
        <dbReference type="EMBL" id="KAF2000866.1"/>
    </source>
</evidence>
<feature type="region of interest" description="Disordered" evidence="1">
    <location>
        <begin position="327"/>
        <end position="410"/>
    </location>
</feature>
<gene>
    <name evidence="3" type="ORF">P154DRAFT_522148</name>
</gene>
<dbReference type="PANTHER" id="PTHR15327">
    <property type="entry name" value="MICROFIBRIL-ASSOCIATED PROTEIN"/>
    <property type="match status" value="1"/>
</dbReference>
<feature type="compositionally biased region" description="Acidic residues" evidence="1">
    <location>
        <begin position="110"/>
        <end position="122"/>
    </location>
</feature>
<feature type="region of interest" description="Disordered" evidence="1">
    <location>
        <begin position="1"/>
        <end position="190"/>
    </location>
</feature>
<keyword evidence="4" id="KW-1185">Reference proteome</keyword>
<organism evidence="3 4">
    <name type="scientific">Amniculicola lignicola CBS 123094</name>
    <dbReference type="NCBI Taxonomy" id="1392246"/>
    <lineage>
        <taxon>Eukaryota</taxon>
        <taxon>Fungi</taxon>
        <taxon>Dikarya</taxon>
        <taxon>Ascomycota</taxon>
        <taxon>Pezizomycotina</taxon>
        <taxon>Dothideomycetes</taxon>
        <taxon>Pleosporomycetidae</taxon>
        <taxon>Pleosporales</taxon>
        <taxon>Amniculicolaceae</taxon>
        <taxon>Amniculicola</taxon>
    </lineage>
</organism>
<feature type="compositionally biased region" description="Basic and acidic residues" evidence="1">
    <location>
        <begin position="233"/>
        <end position="270"/>
    </location>
</feature>
<feature type="compositionally biased region" description="Acidic residues" evidence="1">
    <location>
        <begin position="85"/>
        <end position="96"/>
    </location>
</feature>
<dbReference type="InterPro" id="IPR033194">
    <property type="entry name" value="MFAP1"/>
</dbReference>
<evidence type="ECO:0000256" key="1">
    <source>
        <dbReference type="SAM" id="MobiDB-lite"/>
    </source>
</evidence>
<protein>
    <recommendedName>
        <fullName evidence="2">Micro-fibrillar-associated protein 1 C-terminal domain-containing protein</fullName>
    </recommendedName>
</protein>
<feature type="domain" description="Micro-fibrillar-associated protein 1 C-terminal" evidence="2">
    <location>
        <begin position="123"/>
        <end position="341"/>
    </location>
</feature>
<reference evidence="3" key="1">
    <citation type="journal article" date="2020" name="Stud. Mycol.">
        <title>101 Dothideomycetes genomes: a test case for predicting lifestyles and emergence of pathogens.</title>
        <authorList>
            <person name="Haridas S."/>
            <person name="Albert R."/>
            <person name="Binder M."/>
            <person name="Bloem J."/>
            <person name="Labutti K."/>
            <person name="Salamov A."/>
            <person name="Andreopoulos B."/>
            <person name="Baker S."/>
            <person name="Barry K."/>
            <person name="Bills G."/>
            <person name="Bluhm B."/>
            <person name="Cannon C."/>
            <person name="Castanera R."/>
            <person name="Culley D."/>
            <person name="Daum C."/>
            <person name="Ezra D."/>
            <person name="Gonzalez J."/>
            <person name="Henrissat B."/>
            <person name="Kuo A."/>
            <person name="Liang C."/>
            <person name="Lipzen A."/>
            <person name="Lutzoni F."/>
            <person name="Magnuson J."/>
            <person name="Mondo S."/>
            <person name="Nolan M."/>
            <person name="Ohm R."/>
            <person name="Pangilinan J."/>
            <person name="Park H.-J."/>
            <person name="Ramirez L."/>
            <person name="Alfaro M."/>
            <person name="Sun H."/>
            <person name="Tritt A."/>
            <person name="Yoshinaga Y."/>
            <person name="Zwiers L.-H."/>
            <person name="Turgeon B."/>
            <person name="Goodwin S."/>
            <person name="Spatafora J."/>
            <person name="Crous P."/>
            <person name="Grigoriev I."/>
        </authorList>
    </citation>
    <scope>NUCLEOTIDE SEQUENCE</scope>
    <source>
        <strain evidence="3">CBS 123094</strain>
    </source>
</reference>
<evidence type="ECO:0000313" key="4">
    <source>
        <dbReference type="Proteomes" id="UP000799779"/>
    </source>
</evidence>
<dbReference type="Pfam" id="PF06991">
    <property type="entry name" value="MFAP1"/>
    <property type="match status" value="1"/>
</dbReference>
<accession>A0A6A5WTG1</accession>
<evidence type="ECO:0000259" key="2">
    <source>
        <dbReference type="Pfam" id="PF06991"/>
    </source>
</evidence>
<dbReference type="Proteomes" id="UP000799779">
    <property type="component" value="Unassembled WGS sequence"/>
</dbReference>
<feature type="region of interest" description="Disordered" evidence="1">
    <location>
        <begin position="233"/>
        <end position="273"/>
    </location>
</feature>
<sequence length="410" mass="46893">MPLPGAKKRMTAQPKRVRMFNPKSIEPEVNEPSTASESESEEEKSVPLPWAKPKPAPVASSFKALPKRPSAKLPTSNVDLKRLEDEYETASEESGDEGGKSESESGGESGSDEEDDDEEESSSSESDAPARKFVRPIFRKQADRERDAQKTAEQRAEEEEKRKQDEIRTLVQEQIDARQAAKATRKDWDDDVEEADIDAIDDTDGLDPEGEYAAWKLREFKRIKRERDAIEEAEAERNEIERRRNLSAAERDAEDRAFIDKQKEEREGRGQMDFMQKYHHKGAFYQEELKELGVDGRNVMGARFEDATNKELLPEYMKIRDMNKLGKKGRTRYKDMRSEDTGVWGAFADDRRGPRDKTTAGLDDRYQSDRYQGRRDDDGPGVTGANAKPLGERKRVGEEDRRDGKRPRVE</sequence>
<dbReference type="AlphaFoldDB" id="A0A6A5WTG1"/>
<dbReference type="InterPro" id="IPR009730">
    <property type="entry name" value="MFAP1_C"/>
</dbReference>
<feature type="compositionally biased region" description="Basic and acidic residues" evidence="1">
    <location>
        <begin position="140"/>
        <end position="168"/>
    </location>
</feature>
<dbReference type="OrthoDB" id="1111734at2759"/>
<feature type="compositionally biased region" description="Basic residues" evidence="1">
    <location>
        <begin position="1"/>
        <end position="18"/>
    </location>
</feature>
<proteinExistence type="predicted"/>
<dbReference type="EMBL" id="ML977586">
    <property type="protein sequence ID" value="KAF2000866.1"/>
    <property type="molecule type" value="Genomic_DNA"/>
</dbReference>
<name>A0A6A5WTG1_9PLEO</name>
<feature type="compositionally biased region" description="Basic and acidic residues" evidence="1">
    <location>
        <begin position="390"/>
        <end position="410"/>
    </location>
</feature>
<feature type="compositionally biased region" description="Basic and acidic residues" evidence="1">
    <location>
        <begin position="348"/>
        <end position="378"/>
    </location>
</feature>